<dbReference type="Gene3D" id="3.40.50.720">
    <property type="entry name" value="NAD(P)-binding Rossmann-like Domain"/>
    <property type="match status" value="1"/>
</dbReference>
<evidence type="ECO:0000256" key="2">
    <source>
        <dbReference type="ARBA" id="ARBA00022553"/>
    </source>
</evidence>
<dbReference type="Proteomes" id="UP000267003">
    <property type="component" value="Unassembled WGS sequence"/>
</dbReference>
<evidence type="ECO:0000259" key="3">
    <source>
        <dbReference type="PROSITE" id="PS50075"/>
    </source>
</evidence>
<keyword evidence="1" id="KW-0596">Phosphopantetheine</keyword>
<dbReference type="InterPro" id="IPR036291">
    <property type="entry name" value="NAD(P)-bd_dom_sf"/>
</dbReference>
<dbReference type="SUPFAM" id="SSF51735">
    <property type="entry name" value="NAD(P)-binding Rossmann-fold domains"/>
    <property type="match status" value="1"/>
</dbReference>
<dbReference type="EMBL" id="RAWK01000262">
    <property type="protein sequence ID" value="RKH56810.1"/>
    <property type="molecule type" value="Genomic_DNA"/>
</dbReference>
<dbReference type="InterPro" id="IPR042099">
    <property type="entry name" value="ANL_N_sf"/>
</dbReference>
<protein>
    <submittedName>
        <fullName evidence="4">Amino acid adenylation domain-containing protein</fullName>
    </submittedName>
</protein>
<dbReference type="Gene3D" id="1.10.1200.10">
    <property type="entry name" value="ACP-like"/>
    <property type="match status" value="1"/>
</dbReference>
<proteinExistence type="predicted"/>
<dbReference type="AlphaFoldDB" id="A0A3A8PNL6"/>
<dbReference type="InterPro" id="IPR045851">
    <property type="entry name" value="AMP-bd_C_sf"/>
</dbReference>
<dbReference type="InterPro" id="IPR010071">
    <property type="entry name" value="AA_adenyl_dom"/>
</dbReference>
<dbReference type="Pfam" id="PF00501">
    <property type="entry name" value="AMP-binding"/>
    <property type="match status" value="1"/>
</dbReference>
<dbReference type="NCBIfam" id="TIGR01746">
    <property type="entry name" value="Thioester-redct"/>
    <property type="match status" value="1"/>
</dbReference>
<dbReference type="PANTHER" id="PTHR44845">
    <property type="entry name" value="CARRIER DOMAIN-CONTAINING PROTEIN"/>
    <property type="match status" value="1"/>
</dbReference>
<dbReference type="PANTHER" id="PTHR44845:SF6">
    <property type="entry name" value="BETA-ALANINE-ACTIVATING ENZYME"/>
    <property type="match status" value="1"/>
</dbReference>
<dbReference type="InterPro" id="IPR000873">
    <property type="entry name" value="AMP-dep_synth/lig_dom"/>
</dbReference>
<name>A0A3A8PNL6_9BACT</name>
<comment type="caution">
    <text evidence="4">The sequence shown here is derived from an EMBL/GenBank/DDBJ whole genome shotgun (WGS) entry which is preliminary data.</text>
</comment>
<feature type="domain" description="Carrier" evidence="3">
    <location>
        <begin position="579"/>
        <end position="655"/>
    </location>
</feature>
<evidence type="ECO:0000313" key="5">
    <source>
        <dbReference type="Proteomes" id="UP000267003"/>
    </source>
</evidence>
<dbReference type="Pfam" id="PF07993">
    <property type="entry name" value="NAD_binding_4"/>
    <property type="match status" value="1"/>
</dbReference>
<dbReference type="SUPFAM" id="SSF47336">
    <property type="entry name" value="ACP-like"/>
    <property type="match status" value="1"/>
</dbReference>
<dbReference type="InterPro" id="IPR009081">
    <property type="entry name" value="PP-bd_ACP"/>
</dbReference>
<dbReference type="NCBIfam" id="TIGR01733">
    <property type="entry name" value="AA-adenyl-dom"/>
    <property type="match status" value="1"/>
</dbReference>
<sequence length="1067" mass="115222">MTYTRCVRPLRETGARMTRARVCRKQDAACITAWFPLIARTLPVFRLSRAKPPATRVTTSKECTMALSSTLRLPPTAEIAFGATVLKQPELLRRASRVARRLRAEWNVQPGDRVGLMVVPGPEVIPAILGIWMAGAAYVPLDPFLPDERLLRILRDAGLRGVVTQRMHRVSVGLLETWLGTPLPFLEADATAADGVEDAEAPDAGVIDAPPDRPAYLIYTSGSTGEPKGVVCTFRGLVNLVHGVAPLLGLGPDTRHLQFASINFDASVWEVFPTLFAGGTVVQGSREDLLPGRRMAEYLRQQRVTHLCLPPSVLGQLGPHVDTLPDVACVVLAGERCPAPLAERWHASGRRVFNAYGPTEGTVCATAYRVKGGEAPVPIGQALPGVRLRVVGPDGKDVAEGATGEVWIGGEGVAEGYRNQPERTRERFPTDAAGARWYRTGDEAVRRADGALLFLGRMDQQVKLRGFRIELEAIEQALYAYPGVAQAAVTVFEHTDAQGQTTGLLVAYHSVQEGHAVELDVLRAHLGVVLPDYMVPHRFVELPRLPLMPHLGKVDRQALPPPADWVGAPASEPRAAPATPTTPMDRLCRAFERGLRAAPGTVTPTTHFFQAGGDSLGVAHVLAQVEEDFGVSLPSRRVYSHPTPQALLPFCEAGAAPAEAGPQGVRATLLTDARSAALPLLTVPALVTQPPRTLLLTGATGFLGIHLLAALAPRVERIHCLVRARDDAEAGARLRATARKYGVHLPWRDGRIQAVAGDITRTRLGLEASVHDALALQCDAVVHSAASISYILPYADAGRPNVAGTQQVLEFCAHGRAKPLHHVSSLSVHGAVGTLLGLEEVDEDFALERSLDLMVYENGYTRAKWVAERVAADARASGLPVSIYRPGFIQGHSRTGIGNADDMLCRLLVGNAQLGMSPDLPDKYWLPVPVDYVANATAHLVLTQAPGGTYNLAPEREQEPSHNALFDLLGEHGHPVRRVAPAVWLRELGRVGPDNALFPLVAFLREKVYHGTRTVLELHHRTPRVRTDHTRAALAGTDLQCPDIDSALVGRYVKDLFARPRCAAIAA</sequence>
<reference evidence="5" key="1">
    <citation type="submission" date="2018-09" db="EMBL/GenBank/DDBJ databases">
        <authorList>
            <person name="Livingstone P.G."/>
            <person name="Whitworth D.E."/>
        </authorList>
    </citation>
    <scope>NUCLEOTIDE SEQUENCE [LARGE SCALE GENOMIC DNA]</scope>
    <source>
        <strain evidence="5">AB050A</strain>
    </source>
</reference>
<evidence type="ECO:0000256" key="1">
    <source>
        <dbReference type="ARBA" id="ARBA00022450"/>
    </source>
</evidence>
<dbReference type="PROSITE" id="PS00012">
    <property type="entry name" value="PHOSPHOPANTETHEINE"/>
    <property type="match status" value="1"/>
</dbReference>
<dbReference type="InterPro" id="IPR036736">
    <property type="entry name" value="ACP-like_sf"/>
</dbReference>
<organism evidence="4 5">
    <name type="scientific">Corallococcus aberystwythensis</name>
    <dbReference type="NCBI Taxonomy" id="2316722"/>
    <lineage>
        <taxon>Bacteria</taxon>
        <taxon>Pseudomonadati</taxon>
        <taxon>Myxococcota</taxon>
        <taxon>Myxococcia</taxon>
        <taxon>Myxococcales</taxon>
        <taxon>Cystobacterineae</taxon>
        <taxon>Myxococcaceae</taxon>
        <taxon>Corallococcus</taxon>
    </lineage>
</organism>
<dbReference type="PROSITE" id="PS50075">
    <property type="entry name" value="CARRIER"/>
    <property type="match status" value="1"/>
</dbReference>
<dbReference type="InterPro" id="IPR010080">
    <property type="entry name" value="Thioester_reductase-like_dom"/>
</dbReference>
<dbReference type="InterPro" id="IPR020845">
    <property type="entry name" value="AMP-binding_CS"/>
</dbReference>
<keyword evidence="2" id="KW-0597">Phosphoprotein</keyword>
<gene>
    <name evidence="4" type="ORF">D7W81_32740</name>
</gene>
<dbReference type="InterPro" id="IPR013120">
    <property type="entry name" value="FAR_NAD-bd"/>
</dbReference>
<keyword evidence="5" id="KW-1185">Reference proteome</keyword>
<dbReference type="CDD" id="cd05930">
    <property type="entry name" value="A_NRPS"/>
    <property type="match status" value="1"/>
</dbReference>
<accession>A0A3A8PNL6</accession>
<dbReference type="Pfam" id="PF13193">
    <property type="entry name" value="AMP-binding_C"/>
    <property type="match status" value="1"/>
</dbReference>
<dbReference type="InterPro" id="IPR025110">
    <property type="entry name" value="AMP-bd_C"/>
</dbReference>
<dbReference type="Pfam" id="PF00550">
    <property type="entry name" value="PP-binding"/>
    <property type="match status" value="1"/>
</dbReference>
<dbReference type="InterPro" id="IPR006162">
    <property type="entry name" value="Ppantetheine_attach_site"/>
</dbReference>
<dbReference type="InterPro" id="IPR020806">
    <property type="entry name" value="PKS_PP-bd"/>
</dbReference>
<dbReference type="GO" id="GO:0031177">
    <property type="term" value="F:phosphopantetheine binding"/>
    <property type="evidence" value="ECO:0007669"/>
    <property type="project" value="InterPro"/>
</dbReference>
<dbReference type="Gene3D" id="3.30.300.30">
    <property type="match status" value="1"/>
</dbReference>
<dbReference type="SMART" id="SM00823">
    <property type="entry name" value="PKS_PP"/>
    <property type="match status" value="1"/>
</dbReference>
<dbReference type="PROSITE" id="PS00455">
    <property type="entry name" value="AMP_BINDING"/>
    <property type="match status" value="1"/>
</dbReference>
<dbReference type="SUPFAM" id="SSF56801">
    <property type="entry name" value="Acetyl-CoA synthetase-like"/>
    <property type="match status" value="1"/>
</dbReference>
<evidence type="ECO:0000313" key="4">
    <source>
        <dbReference type="EMBL" id="RKH56810.1"/>
    </source>
</evidence>
<dbReference type="Gene3D" id="3.40.50.12780">
    <property type="entry name" value="N-terminal domain of ligase-like"/>
    <property type="match status" value="1"/>
</dbReference>
<dbReference type="CDD" id="cd05235">
    <property type="entry name" value="SDR_e1"/>
    <property type="match status" value="1"/>
</dbReference>